<accession>A0A929QXA2</accession>
<evidence type="ECO:0000313" key="2">
    <source>
        <dbReference type="EMBL" id="MBF0939693.1"/>
    </source>
</evidence>
<sequence>MRVLVVGAGTMGITHGWLLSQHHDVSWLVRGDRADFYAEPFELRVHDLRPGHRDTTATVALKLVTSIAPDLYDAVLVMVPGAGLPDVLPVLDGAGTRVPVVLMLNHWNLAEALGGSSESSANRLLGFPSQIGGGRQGHRITVTVFPRGTVLEAGTANKKAALNTVEALLASGGLTVRRQRHMPDWLAVHSMQQALTAAPLIEAERYRAFAADRAAIARMVVAFREGLDVCRARGIRTWRLWPAPLFKFPKPLVARLLQGMFQKAETEAMVVGHMGHGLDEWIEGLESIRTDAQRLGVPAPEIDRQWAVIRSRRSGA</sequence>
<dbReference type="Gene3D" id="3.40.50.720">
    <property type="entry name" value="NAD(P)-binding Rossmann-like Domain"/>
    <property type="match status" value="1"/>
</dbReference>
<proteinExistence type="predicted"/>
<dbReference type="EMBL" id="JABZFZ010000071">
    <property type="protein sequence ID" value="MBF0939693.1"/>
    <property type="molecule type" value="Genomic_DNA"/>
</dbReference>
<dbReference type="Proteomes" id="UP000718630">
    <property type="component" value="Unassembled WGS sequence"/>
</dbReference>
<gene>
    <name evidence="2" type="ORF">HXK03_02280</name>
</gene>
<dbReference type="Pfam" id="PF02558">
    <property type="entry name" value="ApbA"/>
    <property type="match status" value="1"/>
</dbReference>
<feature type="domain" description="Ketopantoate reductase N-terminal" evidence="1">
    <location>
        <begin position="3"/>
        <end position="138"/>
    </location>
</feature>
<evidence type="ECO:0000313" key="3">
    <source>
        <dbReference type="Proteomes" id="UP000718630"/>
    </source>
</evidence>
<dbReference type="SUPFAM" id="SSF51735">
    <property type="entry name" value="NAD(P)-binding Rossmann-fold domains"/>
    <property type="match status" value="1"/>
</dbReference>
<protein>
    <submittedName>
        <fullName evidence="2">Ketopantoate reductase</fullName>
    </submittedName>
</protein>
<reference evidence="2" key="1">
    <citation type="submission" date="2020-04" db="EMBL/GenBank/DDBJ databases">
        <title>Deep metagenomics examines the oral microbiome during advanced dental caries in children, revealing novel taxa and co-occurrences with host molecules.</title>
        <authorList>
            <person name="Baker J.L."/>
            <person name="Morton J.T."/>
            <person name="Dinis M."/>
            <person name="Alvarez R."/>
            <person name="Tran N.C."/>
            <person name="Knight R."/>
            <person name="Edlund A."/>
        </authorList>
    </citation>
    <scope>NUCLEOTIDE SEQUENCE</scope>
    <source>
        <strain evidence="2">JCVI_32_bin.64</strain>
    </source>
</reference>
<organism evidence="2 3">
    <name type="scientific">Schaalia georgiae</name>
    <dbReference type="NCBI Taxonomy" id="52768"/>
    <lineage>
        <taxon>Bacteria</taxon>
        <taxon>Bacillati</taxon>
        <taxon>Actinomycetota</taxon>
        <taxon>Actinomycetes</taxon>
        <taxon>Actinomycetales</taxon>
        <taxon>Actinomycetaceae</taxon>
        <taxon>Schaalia</taxon>
    </lineage>
</organism>
<dbReference type="InterPro" id="IPR013332">
    <property type="entry name" value="KPR_N"/>
</dbReference>
<dbReference type="AlphaFoldDB" id="A0A929QXA2"/>
<comment type="caution">
    <text evidence="2">The sequence shown here is derived from an EMBL/GenBank/DDBJ whole genome shotgun (WGS) entry which is preliminary data.</text>
</comment>
<dbReference type="InterPro" id="IPR036291">
    <property type="entry name" value="NAD(P)-bd_dom_sf"/>
</dbReference>
<name>A0A929QXA2_9ACTO</name>
<evidence type="ECO:0000259" key="1">
    <source>
        <dbReference type="Pfam" id="PF02558"/>
    </source>
</evidence>